<accession>A0AAP5M904</accession>
<dbReference type="RefSeq" id="WP_208340142.1">
    <property type="nucleotide sequence ID" value="NZ_CAWQFN010000605.1"/>
</dbReference>
<dbReference type="GO" id="GO:0005525">
    <property type="term" value="F:GTP binding"/>
    <property type="evidence" value="ECO:0007669"/>
    <property type="project" value="InterPro"/>
</dbReference>
<evidence type="ECO:0000313" key="4">
    <source>
        <dbReference type="Proteomes" id="UP000667802"/>
    </source>
</evidence>
<dbReference type="GO" id="GO:0005737">
    <property type="term" value="C:cytoplasm"/>
    <property type="evidence" value="ECO:0007669"/>
    <property type="project" value="TreeGrafter"/>
</dbReference>
<feature type="domain" description="G" evidence="2">
    <location>
        <begin position="161"/>
        <end position="285"/>
    </location>
</feature>
<dbReference type="AlphaFoldDB" id="A0AAP5M904"/>
<dbReference type="EMBL" id="JAALHA020000009">
    <property type="protein sequence ID" value="MDR9896750.1"/>
    <property type="molecule type" value="Genomic_DNA"/>
</dbReference>
<evidence type="ECO:0000259" key="2">
    <source>
        <dbReference type="Pfam" id="PF01926"/>
    </source>
</evidence>
<dbReference type="CDD" id="cd00882">
    <property type="entry name" value="Ras_like_GTPase"/>
    <property type="match status" value="1"/>
</dbReference>
<dbReference type="SUPFAM" id="SSF52540">
    <property type="entry name" value="P-loop containing nucleoside triphosphate hydrolases"/>
    <property type="match status" value="1"/>
</dbReference>
<comment type="caution">
    <text evidence="3">The sequence shown here is derived from an EMBL/GenBank/DDBJ whole genome shotgun (WGS) entry which is preliminary data.</text>
</comment>
<protein>
    <submittedName>
        <fullName evidence="3">GTPase domain-containing protein</fullName>
    </submittedName>
</protein>
<evidence type="ECO:0000313" key="3">
    <source>
        <dbReference type="EMBL" id="MDR9896750.1"/>
    </source>
</evidence>
<dbReference type="GO" id="GO:0030488">
    <property type="term" value="P:tRNA methylation"/>
    <property type="evidence" value="ECO:0007669"/>
    <property type="project" value="TreeGrafter"/>
</dbReference>
<dbReference type="PANTHER" id="PTHR42714:SF2">
    <property type="entry name" value="TRNA MODIFICATION GTPASE GTPBP3, MITOCHONDRIAL"/>
    <property type="match status" value="1"/>
</dbReference>
<keyword evidence="1" id="KW-0812">Transmembrane</keyword>
<name>A0AAP5M904_9CYAN</name>
<reference evidence="4" key="1">
    <citation type="journal article" date="2021" name="Science">
        <title>Hunting the eagle killer: A cyanobacterial neurotoxin causes vacuolar myelinopathy.</title>
        <authorList>
            <person name="Breinlinger S."/>
            <person name="Phillips T.J."/>
            <person name="Haram B.N."/>
            <person name="Mares J."/>
            <person name="Martinez Yerena J.A."/>
            <person name="Hrouzek P."/>
            <person name="Sobotka R."/>
            <person name="Henderson W.M."/>
            <person name="Schmieder P."/>
            <person name="Williams S.M."/>
            <person name="Lauderdale J.D."/>
            <person name="Wilde H.D."/>
            <person name="Gerrin W."/>
            <person name="Kust A."/>
            <person name="Washington J.W."/>
            <person name="Wagner C."/>
            <person name="Geier B."/>
            <person name="Liebeke M."/>
            <person name="Enke H."/>
            <person name="Niedermeyer T.H.J."/>
            <person name="Wilde S.B."/>
        </authorList>
    </citation>
    <scope>NUCLEOTIDE SEQUENCE [LARGE SCALE GENOMIC DNA]</scope>
    <source>
        <strain evidence="4">Thurmond2011</strain>
    </source>
</reference>
<dbReference type="PANTHER" id="PTHR42714">
    <property type="entry name" value="TRNA MODIFICATION GTPASE GTPBP3"/>
    <property type="match status" value="1"/>
</dbReference>
<keyword evidence="4" id="KW-1185">Reference proteome</keyword>
<dbReference type="InterPro" id="IPR006073">
    <property type="entry name" value="GTP-bd"/>
</dbReference>
<gene>
    <name evidence="3" type="ORF">G7B40_019590</name>
</gene>
<sequence>MLTDILNRLLNRLQQKQAAKCESGIAAAFDLNWESLEPETQKLACLLSLFDFTPIPWSLIELAASASNLEFNLKANCTILVERYLLQELAEETFQIHERIQELLRQKLEELADADAIKRGFFQATAAAERKIPQTPTLKEIAHTTISEEIKEKIKELKSPNIAVIGRTGTGKSTLINKVFGIEFAKTGAGLPITDTFCRFPPEDSDIIYPVTIYDSPGYEVAKQIEWVKKVLEFIEEKQNSRELEKHIHLIWYVINASSARVEQFEKDILDKIASKHVPAIIVLSQCDRATPEEIEGIETALEQFDLKKVYSVINISAKPLPNPVNGKPICPPFGLPELLNKTIELLPKIYSEAIIIAQKTDLKLKRKEAWKYVRSAAILCFSVGFIPVPGTTPATAIASQTALCLQITSIYGYKEQGEFILTISDATAASLCNILVTSVTDIIGVFFPPVNAFSGVVSASFIVVVGLTYISVFENLTKSKINDKEAIEEFLKEEFKKQFKKHAYININSPEALEIIRKEYIEEDKEN</sequence>
<feature type="transmembrane region" description="Helical" evidence="1">
    <location>
        <begin position="454"/>
        <end position="473"/>
    </location>
</feature>
<dbReference type="InterPro" id="IPR027417">
    <property type="entry name" value="P-loop_NTPase"/>
</dbReference>
<dbReference type="Pfam" id="PF01926">
    <property type="entry name" value="MMR_HSR1"/>
    <property type="match status" value="1"/>
</dbReference>
<dbReference type="Proteomes" id="UP000667802">
    <property type="component" value="Unassembled WGS sequence"/>
</dbReference>
<proteinExistence type="predicted"/>
<keyword evidence="1" id="KW-1133">Transmembrane helix</keyword>
<evidence type="ECO:0000256" key="1">
    <source>
        <dbReference type="SAM" id="Phobius"/>
    </source>
</evidence>
<keyword evidence="1" id="KW-0472">Membrane</keyword>
<organism evidence="3 4">
    <name type="scientific">Aetokthonos hydrillicola Thurmond2011</name>
    <dbReference type="NCBI Taxonomy" id="2712845"/>
    <lineage>
        <taxon>Bacteria</taxon>
        <taxon>Bacillati</taxon>
        <taxon>Cyanobacteriota</taxon>
        <taxon>Cyanophyceae</taxon>
        <taxon>Nostocales</taxon>
        <taxon>Hapalosiphonaceae</taxon>
        <taxon>Aetokthonos</taxon>
    </lineage>
</organism>
<dbReference type="GO" id="GO:0002098">
    <property type="term" value="P:tRNA wobble uridine modification"/>
    <property type="evidence" value="ECO:0007669"/>
    <property type="project" value="TreeGrafter"/>
</dbReference>
<dbReference type="Gene3D" id="3.40.50.300">
    <property type="entry name" value="P-loop containing nucleotide triphosphate hydrolases"/>
    <property type="match status" value="1"/>
</dbReference>